<feature type="binding site" evidence="20">
    <location>
        <position position="72"/>
    </location>
    <ligand>
        <name>UDP-N-acetyl-alpha-D-glucosamine</name>
        <dbReference type="ChEBI" id="CHEBI:57705"/>
    </ligand>
</feature>
<feature type="binding site" evidence="20">
    <location>
        <position position="439"/>
    </location>
    <ligand>
        <name>acetyl-CoA</name>
        <dbReference type="ChEBI" id="CHEBI:57288"/>
    </ligand>
</feature>
<feature type="binding site" evidence="20">
    <location>
        <position position="422"/>
    </location>
    <ligand>
        <name>acetyl-CoA</name>
        <dbReference type="ChEBI" id="CHEBI:57288"/>
    </ligand>
</feature>
<feature type="binding site" evidence="20">
    <location>
        <begin position="100"/>
        <end position="102"/>
    </location>
    <ligand>
        <name>UDP-N-acetyl-alpha-D-glucosamine</name>
        <dbReference type="ChEBI" id="CHEBI:57705"/>
    </ligand>
</feature>
<feature type="binding site" evidence="20">
    <location>
        <begin position="385"/>
        <end position="386"/>
    </location>
    <ligand>
        <name>acetyl-CoA</name>
        <dbReference type="ChEBI" id="CHEBI:57288"/>
    </ligand>
</feature>
<feature type="binding site" evidence="20">
    <location>
        <position position="350"/>
    </location>
    <ligand>
        <name>UDP-N-acetyl-alpha-D-glucosamine</name>
        <dbReference type="ChEBI" id="CHEBI:57705"/>
    </ligand>
</feature>
<feature type="binding site" evidence="20">
    <location>
        <position position="227"/>
    </location>
    <ligand>
        <name>UDP-N-acetyl-alpha-D-glucosamine</name>
        <dbReference type="ChEBI" id="CHEBI:57705"/>
    </ligand>
</feature>
<evidence type="ECO:0000256" key="19">
    <source>
        <dbReference type="ARBA" id="ARBA00049628"/>
    </source>
</evidence>
<comment type="function">
    <text evidence="19 20">Catalyzes the last two sequential reactions in the de novo biosynthetic pathway for UDP-N-acetylglucosamine (UDP-GlcNAc). The C-terminal domain catalyzes the transfer of acetyl group from acetyl coenzyme A to glucosamine-1-phosphate (GlcN-1-P) to produce N-acetylglucosamine-1-phosphate (GlcNAc-1-P), which is converted into UDP-GlcNAc by the transfer of uridine 5-monophosphate (from uridine 5-triphosphate), a reaction catalyzed by the N-terminal domain.</text>
</comment>
<feature type="binding site" evidence="20">
    <location>
        <begin position="77"/>
        <end position="78"/>
    </location>
    <ligand>
        <name>UDP-N-acetyl-alpha-D-glucosamine</name>
        <dbReference type="ChEBI" id="CHEBI:57705"/>
    </ligand>
</feature>
<dbReference type="UniPathway" id="UPA00973"/>
<organism evidence="23 24">
    <name type="scientific">Alloiococcus otitis ATCC 51267</name>
    <dbReference type="NCBI Taxonomy" id="883081"/>
    <lineage>
        <taxon>Bacteria</taxon>
        <taxon>Bacillati</taxon>
        <taxon>Bacillota</taxon>
        <taxon>Bacilli</taxon>
        <taxon>Lactobacillales</taxon>
        <taxon>Carnobacteriaceae</taxon>
        <taxon>Alloiococcus</taxon>
    </lineage>
</organism>
<keyword evidence="9 20" id="KW-0479">Metal-binding</keyword>
<evidence type="ECO:0000256" key="3">
    <source>
        <dbReference type="ARBA" id="ARBA00005208"/>
    </source>
</evidence>
<comment type="cofactor">
    <cofactor evidence="20">
        <name>Mg(2+)</name>
        <dbReference type="ChEBI" id="CHEBI:18420"/>
    </cofactor>
    <text evidence="20">Binds 1 Mg(2+) ion per subunit.</text>
</comment>
<reference evidence="23 24" key="1">
    <citation type="submission" date="2012-09" db="EMBL/GenBank/DDBJ databases">
        <title>The Genome Sequence of Alloiococcus otitis ATCC 51267.</title>
        <authorList>
            <consortium name="The Broad Institute Genome Sequencing Platform"/>
            <person name="Earl A."/>
            <person name="Ward D."/>
            <person name="Feldgarden M."/>
            <person name="Gevers D."/>
            <person name="Huys G."/>
            <person name="Walker B."/>
            <person name="Young S.K."/>
            <person name="Zeng Q."/>
            <person name="Gargeya S."/>
            <person name="Fitzgerald M."/>
            <person name="Haas B."/>
            <person name="Abouelleil A."/>
            <person name="Alvarado L."/>
            <person name="Arachchi H.M."/>
            <person name="Berlin A.M."/>
            <person name="Chapman S.B."/>
            <person name="Goldberg J."/>
            <person name="Griggs A."/>
            <person name="Gujja S."/>
            <person name="Hansen M."/>
            <person name="Howarth C."/>
            <person name="Imamovic A."/>
            <person name="Larimer J."/>
            <person name="McCowen C."/>
            <person name="Montmayeur A."/>
            <person name="Murphy C."/>
            <person name="Neiman D."/>
            <person name="Pearson M."/>
            <person name="Priest M."/>
            <person name="Roberts A."/>
            <person name="Saif S."/>
            <person name="Shea T."/>
            <person name="Sisk P."/>
            <person name="Sykes S."/>
            <person name="Wortman J."/>
            <person name="Nusbaum C."/>
            <person name="Birren B."/>
        </authorList>
    </citation>
    <scope>NUCLEOTIDE SEQUENCE [LARGE SCALE GENOMIC DNA]</scope>
    <source>
        <strain evidence="23 24">ATCC 51267</strain>
    </source>
</reference>
<protein>
    <recommendedName>
        <fullName evidence="20">Bifunctional protein GlmU</fullName>
    </recommendedName>
    <domain>
        <recommendedName>
            <fullName evidence="20">UDP-N-acetylglucosamine pyrophosphorylase</fullName>
            <ecNumber evidence="20">2.7.7.23</ecNumber>
        </recommendedName>
        <alternativeName>
            <fullName evidence="20">N-acetylglucosamine-1-phosphate uridyltransferase</fullName>
        </alternativeName>
    </domain>
    <domain>
        <recommendedName>
            <fullName evidence="20">Glucosamine-1-phosphate N-acetyltransferase</fullName>
            <ecNumber evidence="20">2.3.1.157</ecNumber>
        </recommendedName>
    </domain>
</protein>
<dbReference type="InterPro" id="IPR029044">
    <property type="entry name" value="Nucleotide-diphossugar_trans"/>
</dbReference>
<accession>K9EUN4</accession>
<dbReference type="EC" id="2.3.1.157" evidence="20"/>
<dbReference type="Pfam" id="PF00483">
    <property type="entry name" value="NTP_transferase"/>
    <property type="match status" value="1"/>
</dbReference>
<dbReference type="GO" id="GO:0003977">
    <property type="term" value="F:UDP-N-acetylglucosamine diphosphorylase activity"/>
    <property type="evidence" value="ECO:0007669"/>
    <property type="project" value="UniProtKB-UniRule"/>
</dbReference>
<dbReference type="Pfam" id="PF25087">
    <property type="entry name" value="GMPPB_C"/>
    <property type="match status" value="1"/>
</dbReference>
<dbReference type="PROSITE" id="PS00101">
    <property type="entry name" value="HEXAPEP_TRANSFERASES"/>
    <property type="match status" value="1"/>
</dbReference>
<comment type="catalytic activity">
    <reaction evidence="18 20">
        <text>N-acetyl-alpha-D-glucosamine 1-phosphate + UTP + H(+) = UDP-N-acetyl-alpha-D-glucosamine + diphosphate</text>
        <dbReference type="Rhea" id="RHEA:13509"/>
        <dbReference type="ChEBI" id="CHEBI:15378"/>
        <dbReference type="ChEBI" id="CHEBI:33019"/>
        <dbReference type="ChEBI" id="CHEBI:46398"/>
        <dbReference type="ChEBI" id="CHEBI:57705"/>
        <dbReference type="ChEBI" id="CHEBI:57776"/>
        <dbReference type="EC" id="2.7.7.23"/>
    </reaction>
</comment>
<gene>
    <name evidence="20" type="primary">glmU</name>
    <name evidence="23" type="ORF">HMPREF9698_01577</name>
</gene>
<feature type="binding site" evidence="20">
    <location>
        <position position="102"/>
    </location>
    <ligand>
        <name>Mg(2+)</name>
        <dbReference type="ChEBI" id="CHEBI:18420"/>
    </ligand>
</feature>
<evidence type="ECO:0000256" key="17">
    <source>
        <dbReference type="ARBA" id="ARBA00048247"/>
    </source>
</evidence>
<evidence type="ECO:0000313" key="23">
    <source>
        <dbReference type="EMBL" id="EKU92870.1"/>
    </source>
</evidence>
<feature type="region of interest" description="Pyrophosphorylase" evidence="20">
    <location>
        <begin position="1"/>
        <end position="229"/>
    </location>
</feature>
<dbReference type="GO" id="GO:0000902">
    <property type="term" value="P:cell morphogenesis"/>
    <property type="evidence" value="ECO:0007669"/>
    <property type="project" value="UniProtKB-UniRule"/>
</dbReference>
<evidence type="ECO:0000256" key="1">
    <source>
        <dbReference type="ARBA" id="ARBA00004496"/>
    </source>
</evidence>
<evidence type="ECO:0000256" key="18">
    <source>
        <dbReference type="ARBA" id="ARBA00048493"/>
    </source>
</evidence>
<dbReference type="InterPro" id="IPR018357">
    <property type="entry name" value="Hexapep_transf_CS"/>
</dbReference>
<keyword evidence="11 20" id="KW-0460">Magnesium</keyword>
<dbReference type="InterPro" id="IPR001451">
    <property type="entry name" value="Hexapep"/>
</dbReference>
<evidence type="ECO:0000256" key="2">
    <source>
        <dbReference type="ARBA" id="ARBA00005166"/>
    </source>
</evidence>
<evidence type="ECO:0000256" key="12">
    <source>
        <dbReference type="ARBA" id="ARBA00022960"/>
    </source>
</evidence>
<feature type="binding site" evidence="20">
    <location>
        <position position="227"/>
    </location>
    <ligand>
        <name>Mg(2+)</name>
        <dbReference type="ChEBI" id="CHEBI:18420"/>
    </ligand>
</feature>
<dbReference type="GO" id="GO:0009252">
    <property type="term" value="P:peptidoglycan biosynthetic process"/>
    <property type="evidence" value="ECO:0007669"/>
    <property type="project" value="UniProtKB-UniRule"/>
</dbReference>
<evidence type="ECO:0000256" key="15">
    <source>
        <dbReference type="ARBA" id="ARBA00023315"/>
    </source>
</evidence>
<evidence type="ECO:0000256" key="9">
    <source>
        <dbReference type="ARBA" id="ARBA00022723"/>
    </source>
</evidence>
<evidence type="ECO:0000259" key="22">
    <source>
        <dbReference type="Pfam" id="PF25087"/>
    </source>
</evidence>
<comment type="pathway">
    <text evidence="20">Bacterial outer membrane biogenesis; LPS lipid A biosynthesis.</text>
</comment>
<dbReference type="EC" id="2.7.7.23" evidence="20"/>
<dbReference type="Gene3D" id="3.90.550.10">
    <property type="entry name" value="Spore Coat Polysaccharide Biosynthesis Protein SpsA, Chain A"/>
    <property type="match status" value="1"/>
</dbReference>
<dbReference type="InterPro" id="IPR005882">
    <property type="entry name" value="Bifunctional_GlmU"/>
</dbReference>
<comment type="similarity">
    <text evidence="5 20">In the N-terminal section; belongs to the N-acetylglucosamine-1-phosphate uridyltransferase family.</text>
</comment>
<evidence type="ECO:0000256" key="11">
    <source>
        <dbReference type="ARBA" id="ARBA00022842"/>
    </source>
</evidence>
<name>K9EUN4_9LACT</name>
<evidence type="ECO:0000256" key="13">
    <source>
        <dbReference type="ARBA" id="ARBA00022984"/>
    </source>
</evidence>
<dbReference type="GO" id="GO:0008360">
    <property type="term" value="P:regulation of cell shape"/>
    <property type="evidence" value="ECO:0007669"/>
    <property type="project" value="UniProtKB-KW"/>
</dbReference>
<dbReference type="Proteomes" id="UP000009875">
    <property type="component" value="Unassembled WGS sequence"/>
</dbReference>
<keyword evidence="10 20" id="KW-0677">Repeat</keyword>
<dbReference type="InterPro" id="IPR005835">
    <property type="entry name" value="NTP_transferase_dom"/>
</dbReference>
<keyword evidence="12 20" id="KW-0133">Cell shape</keyword>
<keyword evidence="8 20" id="KW-0548">Nucleotidyltransferase</keyword>
<dbReference type="OrthoDB" id="9775031at2"/>
<comment type="caution">
    <text evidence="23">The sequence shown here is derived from an EMBL/GenBank/DDBJ whole genome shotgun (WGS) entry which is preliminary data.</text>
</comment>
<feature type="binding site" evidence="20">
    <location>
        <begin position="8"/>
        <end position="11"/>
    </location>
    <ligand>
        <name>UDP-N-acetyl-alpha-D-glucosamine</name>
        <dbReference type="ChEBI" id="CHEBI:57705"/>
    </ligand>
</feature>
<evidence type="ECO:0000256" key="6">
    <source>
        <dbReference type="ARBA" id="ARBA00022490"/>
    </source>
</evidence>
<dbReference type="PANTHER" id="PTHR43584">
    <property type="entry name" value="NUCLEOTIDYL TRANSFERASE"/>
    <property type="match status" value="1"/>
</dbReference>
<sequence length="455" mass="49016">MNRYAIVLAAGQGTRMISKLYKVMHPVMGKPMVAYAVDAALEAGVDQVVTVTGVGADLVQDYLGNKSQYVLQEEQLGTAHAVMQAKEMLVDKEGISIILSGDAPLISPETIESLLDYHEAHQLKGSILTAHEADPYGYGRVIRNQDGTVAKIVEEKDASPEEKQVQEINTGTYCFDNQALFQALDHVSNDNAQGEYYLPDVIEILKNQGDLVGAYQMDDNTDALGVNDRVALSRANTLMRRRINQAHMKNGVSLIDPESTYIDVNVTIGQDTVIEPGVYLKGETEIGQDAHIGAHSIIEDSQLGDGVVVKQSTIEEAIIGPNSDIGPNSHLRPGAILQESVHVGNYVEIKKSLVKSKAKLGHHAYVGDAEVGQGVNVSCGVIFANYDGKDKHRSVIGDYAFIGSNVTIVSPVTVEAGAFLAAGSTITEDVKQDSLAIARSRQVNKDGYTKNKDQG</sequence>
<evidence type="ECO:0000256" key="14">
    <source>
        <dbReference type="ARBA" id="ARBA00023268"/>
    </source>
</evidence>
<dbReference type="InterPro" id="IPR056729">
    <property type="entry name" value="GMPPB_C"/>
</dbReference>
<feature type="region of interest" description="N-acetyltransferase" evidence="20">
    <location>
        <begin position="251"/>
        <end position="455"/>
    </location>
</feature>
<dbReference type="AlphaFoldDB" id="K9EUN4"/>
<dbReference type="GO" id="GO:0005737">
    <property type="term" value="C:cytoplasm"/>
    <property type="evidence" value="ECO:0007669"/>
    <property type="project" value="UniProtKB-SubCell"/>
</dbReference>
<proteinExistence type="inferred from homology"/>
<feature type="binding site" evidence="20">
    <location>
        <position position="376"/>
    </location>
    <ligand>
        <name>UDP-N-acetyl-alpha-D-glucosamine</name>
        <dbReference type="ChEBI" id="CHEBI:57705"/>
    </ligand>
</feature>
<dbReference type="EMBL" id="AGXA01000033">
    <property type="protein sequence ID" value="EKU92870.1"/>
    <property type="molecule type" value="Genomic_DNA"/>
</dbReference>
<comment type="similarity">
    <text evidence="4 20">In the C-terminal section; belongs to the transferase hexapeptide repeat family.</text>
</comment>
<feature type="domain" description="Nucleotidyl transferase" evidence="21">
    <location>
        <begin position="5"/>
        <end position="220"/>
    </location>
</feature>
<dbReference type="CDD" id="cd03353">
    <property type="entry name" value="LbH_GlmU_C"/>
    <property type="match status" value="1"/>
</dbReference>
<feature type="binding site" evidence="20">
    <location>
        <position position="169"/>
    </location>
    <ligand>
        <name>UDP-N-acetyl-alpha-D-glucosamine</name>
        <dbReference type="ChEBI" id="CHEBI:57705"/>
    </ligand>
</feature>
<evidence type="ECO:0000256" key="10">
    <source>
        <dbReference type="ARBA" id="ARBA00022737"/>
    </source>
</evidence>
<keyword evidence="15 20" id="KW-0012">Acyltransferase</keyword>
<dbReference type="CDD" id="cd02540">
    <property type="entry name" value="GT2_GlmU_N_bac"/>
    <property type="match status" value="1"/>
</dbReference>
<evidence type="ECO:0000259" key="21">
    <source>
        <dbReference type="Pfam" id="PF00483"/>
    </source>
</evidence>
<comment type="subunit">
    <text evidence="20">Homotrimer.</text>
</comment>
<dbReference type="RefSeq" id="WP_003779157.1">
    <property type="nucleotide sequence ID" value="NZ_JH992962.1"/>
</dbReference>
<dbReference type="HOGENOM" id="CLU_029499_15_2_9"/>
<dbReference type="InterPro" id="IPR038009">
    <property type="entry name" value="GlmU_C_LbH"/>
</dbReference>
<evidence type="ECO:0000256" key="20">
    <source>
        <dbReference type="HAMAP-Rule" id="MF_01631"/>
    </source>
</evidence>
<dbReference type="NCBIfam" id="TIGR01173">
    <property type="entry name" value="glmU"/>
    <property type="match status" value="1"/>
</dbReference>
<comment type="pathway">
    <text evidence="2 20">Nucleotide-sugar biosynthesis; UDP-N-acetyl-alpha-D-glucosamine biosynthesis; N-acetyl-alpha-D-glucosamine 1-phosphate from alpha-D-glucosamine 6-phosphate (route II): step 2/2.</text>
</comment>
<evidence type="ECO:0000256" key="5">
    <source>
        <dbReference type="ARBA" id="ARBA00007947"/>
    </source>
</evidence>
<dbReference type="SUPFAM" id="SSF53448">
    <property type="entry name" value="Nucleotide-diphospho-sugar transferases"/>
    <property type="match status" value="1"/>
</dbReference>
<feature type="binding site" evidence="20">
    <location>
        <position position="404"/>
    </location>
    <ligand>
        <name>acetyl-CoA</name>
        <dbReference type="ChEBI" id="CHEBI:57288"/>
    </ligand>
</feature>
<dbReference type="Gene3D" id="2.160.10.10">
    <property type="entry name" value="Hexapeptide repeat proteins"/>
    <property type="match status" value="1"/>
</dbReference>
<dbReference type="UniPathway" id="UPA00113">
    <property type="reaction ID" value="UER00532"/>
</dbReference>
<dbReference type="GO" id="GO:0000287">
    <property type="term" value="F:magnesium ion binding"/>
    <property type="evidence" value="ECO:0007669"/>
    <property type="project" value="UniProtKB-UniRule"/>
</dbReference>
<comment type="pathway">
    <text evidence="3 20">Nucleotide-sugar biosynthesis; UDP-N-acetyl-alpha-D-glucosamine biosynthesis; UDP-N-acetyl-alpha-D-glucosamine from N-acetyl-alpha-D-glucosamine 1-phosphate: step 1/1.</text>
</comment>
<feature type="binding site" evidence="20">
    <location>
        <position position="22"/>
    </location>
    <ligand>
        <name>UDP-N-acetyl-alpha-D-glucosamine</name>
        <dbReference type="ChEBI" id="CHEBI:57705"/>
    </ligand>
</feature>
<keyword evidence="7 20" id="KW-0808">Transferase</keyword>
<feature type="binding site" evidence="20">
    <location>
        <position position="332"/>
    </location>
    <ligand>
        <name>UDP-N-acetyl-alpha-D-glucosamine</name>
        <dbReference type="ChEBI" id="CHEBI:57705"/>
    </ligand>
</feature>
<dbReference type="GO" id="GO:0009245">
    <property type="term" value="P:lipid A biosynthetic process"/>
    <property type="evidence" value="ECO:0007669"/>
    <property type="project" value="UniProtKB-UniRule"/>
</dbReference>
<feature type="domain" description="Mannose-1-phosphate guanyltransferase C-terminal" evidence="22">
    <location>
        <begin position="261"/>
        <end position="354"/>
    </location>
</feature>
<dbReference type="eggNOG" id="COG1207">
    <property type="taxonomic scope" value="Bacteria"/>
</dbReference>
<dbReference type="STRING" id="883081.HMPREF9698_01577"/>
<evidence type="ECO:0000256" key="7">
    <source>
        <dbReference type="ARBA" id="ARBA00022679"/>
    </source>
</evidence>
<dbReference type="Pfam" id="PF00132">
    <property type="entry name" value="Hexapep"/>
    <property type="match status" value="1"/>
</dbReference>
<dbReference type="SUPFAM" id="SSF51161">
    <property type="entry name" value="Trimeric LpxA-like enzymes"/>
    <property type="match status" value="1"/>
</dbReference>
<feature type="binding site" evidence="20">
    <location>
        <position position="365"/>
    </location>
    <ligand>
        <name>UDP-N-acetyl-alpha-D-glucosamine</name>
        <dbReference type="ChEBI" id="CHEBI:57705"/>
    </ligand>
</feature>
<dbReference type="GO" id="GO:0019134">
    <property type="term" value="F:glucosamine-1-phosphate N-acetyltransferase activity"/>
    <property type="evidence" value="ECO:0007669"/>
    <property type="project" value="UniProtKB-UniRule"/>
</dbReference>
<keyword evidence="16 20" id="KW-0961">Cell wall biogenesis/degradation</keyword>
<comment type="subcellular location">
    <subcellularLocation>
        <location evidence="1 20">Cytoplasm</location>
    </subcellularLocation>
</comment>
<comment type="catalytic activity">
    <reaction evidence="17 20">
        <text>alpha-D-glucosamine 1-phosphate + acetyl-CoA = N-acetyl-alpha-D-glucosamine 1-phosphate + CoA + H(+)</text>
        <dbReference type="Rhea" id="RHEA:13725"/>
        <dbReference type="ChEBI" id="CHEBI:15378"/>
        <dbReference type="ChEBI" id="CHEBI:57287"/>
        <dbReference type="ChEBI" id="CHEBI:57288"/>
        <dbReference type="ChEBI" id="CHEBI:57776"/>
        <dbReference type="ChEBI" id="CHEBI:58516"/>
        <dbReference type="EC" id="2.3.1.157"/>
    </reaction>
</comment>
<dbReference type="GO" id="GO:0016020">
    <property type="term" value="C:membrane"/>
    <property type="evidence" value="ECO:0007669"/>
    <property type="project" value="GOC"/>
</dbReference>
<keyword evidence="24" id="KW-1185">Reference proteome</keyword>
<dbReference type="InterPro" id="IPR050065">
    <property type="entry name" value="GlmU-like"/>
</dbReference>
<dbReference type="GO" id="GO:0006048">
    <property type="term" value="P:UDP-N-acetylglucosamine biosynthetic process"/>
    <property type="evidence" value="ECO:0007669"/>
    <property type="project" value="UniProtKB-UniPathway"/>
</dbReference>
<feature type="binding site" evidence="20">
    <location>
        <position position="139"/>
    </location>
    <ligand>
        <name>UDP-N-acetyl-alpha-D-glucosamine</name>
        <dbReference type="ChEBI" id="CHEBI:57705"/>
    </ligand>
</feature>
<evidence type="ECO:0000313" key="24">
    <source>
        <dbReference type="Proteomes" id="UP000009875"/>
    </source>
</evidence>
<feature type="region of interest" description="Linker" evidence="20">
    <location>
        <begin position="230"/>
        <end position="250"/>
    </location>
</feature>
<evidence type="ECO:0000256" key="16">
    <source>
        <dbReference type="ARBA" id="ARBA00023316"/>
    </source>
</evidence>
<comment type="caution">
    <text evidence="20">Lacks conserved residue(s) required for the propagation of feature annotation.</text>
</comment>
<evidence type="ECO:0000256" key="8">
    <source>
        <dbReference type="ARBA" id="ARBA00022695"/>
    </source>
</evidence>
<keyword evidence="6 20" id="KW-0963">Cytoplasm</keyword>
<dbReference type="NCBIfam" id="NF010934">
    <property type="entry name" value="PRK14354.1"/>
    <property type="match status" value="1"/>
</dbReference>
<dbReference type="InterPro" id="IPR011004">
    <property type="entry name" value="Trimer_LpxA-like_sf"/>
</dbReference>
<dbReference type="PATRIC" id="fig|883081.3.peg.1581"/>
<dbReference type="HAMAP" id="MF_01631">
    <property type="entry name" value="GlmU"/>
    <property type="match status" value="1"/>
</dbReference>
<keyword evidence="14 20" id="KW-0511">Multifunctional enzyme</keyword>
<dbReference type="GO" id="GO:0071555">
    <property type="term" value="P:cell wall organization"/>
    <property type="evidence" value="ECO:0007669"/>
    <property type="project" value="UniProtKB-KW"/>
</dbReference>
<evidence type="ECO:0000256" key="4">
    <source>
        <dbReference type="ARBA" id="ARBA00007707"/>
    </source>
</evidence>
<feature type="binding site" evidence="20">
    <location>
        <position position="154"/>
    </location>
    <ligand>
        <name>UDP-N-acetyl-alpha-D-glucosamine</name>
        <dbReference type="ChEBI" id="CHEBI:57705"/>
    </ligand>
</feature>
<keyword evidence="13 20" id="KW-0573">Peptidoglycan synthesis</keyword>
<dbReference type="PANTHER" id="PTHR43584:SF3">
    <property type="entry name" value="BIFUNCTIONAL PROTEIN GLMU"/>
    <property type="match status" value="1"/>
</dbReference>
<feature type="active site" description="Proton acceptor" evidence="20">
    <location>
        <position position="362"/>
    </location>
</feature>